<evidence type="ECO:0000259" key="3">
    <source>
        <dbReference type="Pfam" id="PF25591"/>
    </source>
</evidence>
<feature type="region of interest" description="Disordered" evidence="1">
    <location>
        <begin position="1"/>
        <end position="20"/>
    </location>
</feature>
<sequence>MPAPEQLTAYDASNPASPPGLLAQIAEHRPDLRPLVAANPATSSDVLARLAGLGDVAVDAALARRAQPGPAVSQPFAAPGGSAPAGAGGFAPPAPADFAAPGASGYGAPAATPYGSPAPGLGMPATMGYAGPGGPTLNSYAAAPGAGGYGPGGYATAPGSWGPAPKRSRTPMIVGIVVAVMGAVTGLGFLGYAVVREAASVGAESTYGSDEQLDYLWDACEAGDGQACDDLYWDSPSFSEYEDFGNTCGGREPDGVWSCADKYRAGASGDA</sequence>
<feature type="compositionally biased region" description="Low complexity" evidence="1">
    <location>
        <begin position="75"/>
        <end position="85"/>
    </location>
</feature>
<reference evidence="4 5" key="1">
    <citation type="submission" date="2019-10" db="EMBL/GenBank/DDBJ databases">
        <title>Georgenia wutianyii sp. nov. and Georgenia yuyongxinii sp. nov. isolated from plateau pika (Ochotona curzoniae) in the Qinghai-Tibet plateau of China.</title>
        <authorList>
            <person name="Tian Z."/>
        </authorList>
    </citation>
    <scope>NUCLEOTIDE SEQUENCE [LARGE SCALE GENOMIC DNA]</scope>
    <source>
        <strain evidence="4 5">DSM 21501</strain>
    </source>
</reference>
<name>A0A7J5UKT6_9MICO</name>
<evidence type="ECO:0000313" key="4">
    <source>
        <dbReference type="EMBL" id="KAE8762754.1"/>
    </source>
</evidence>
<dbReference type="EMBL" id="WHJE01000127">
    <property type="protein sequence ID" value="KAE8762754.1"/>
    <property type="molecule type" value="Genomic_DNA"/>
</dbReference>
<keyword evidence="5" id="KW-1185">Reference proteome</keyword>
<keyword evidence="2" id="KW-0812">Transmembrane</keyword>
<keyword evidence="2" id="KW-0472">Membrane</keyword>
<evidence type="ECO:0000256" key="1">
    <source>
        <dbReference type="SAM" id="MobiDB-lite"/>
    </source>
</evidence>
<evidence type="ECO:0000256" key="2">
    <source>
        <dbReference type="SAM" id="Phobius"/>
    </source>
</evidence>
<gene>
    <name evidence="4" type="ORF">GB883_17730</name>
</gene>
<dbReference type="AlphaFoldDB" id="A0A7J5UKT6"/>
<dbReference type="InterPro" id="IPR057893">
    <property type="entry name" value="LRV_2"/>
</dbReference>
<organism evidence="4 5">
    <name type="scientific">Georgenia thermotolerans</name>
    <dbReference type="NCBI Taxonomy" id="527326"/>
    <lineage>
        <taxon>Bacteria</taxon>
        <taxon>Bacillati</taxon>
        <taxon>Actinomycetota</taxon>
        <taxon>Actinomycetes</taxon>
        <taxon>Micrococcales</taxon>
        <taxon>Bogoriellaceae</taxon>
        <taxon>Georgenia</taxon>
    </lineage>
</organism>
<proteinExistence type="predicted"/>
<feature type="region of interest" description="Disordered" evidence="1">
    <location>
        <begin position="70"/>
        <end position="89"/>
    </location>
</feature>
<comment type="caution">
    <text evidence="4">The sequence shown here is derived from an EMBL/GenBank/DDBJ whole genome shotgun (WGS) entry which is preliminary data.</text>
</comment>
<dbReference type="Proteomes" id="UP000451860">
    <property type="component" value="Unassembled WGS sequence"/>
</dbReference>
<dbReference type="Pfam" id="PF25591">
    <property type="entry name" value="LRV_2"/>
    <property type="match status" value="1"/>
</dbReference>
<keyword evidence="2" id="KW-1133">Transmembrane helix</keyword>
<dbReference type="RefSeq" id="WP_152204537.1">
    <property type="nucleotide sequence ID" value="NZ_VUKF01000058.1"/>
</dbReference>
<accession>A0A7J5UKT6</accession>
<protein>
    <recommendedName>
        <fullName evidence="3">Leucine rich repeat variant domain-containing protein</fullName>
    </recommendedName>
</protein>
<feature type="domain" description="Leucine rich repeat variant" evidence="3">
    <location>
        <begin position="7"/>
        <end position="66"/>
    </location>
</feature>
<dbReference type="OrthoDB" id="5197521at2"/>
<feature type="transmembrane region" description="Helical" evidence="2">
    <location>
        <begin position="173"/>
        <end position="195"/>
    </location>
</feature>
<evidence type="ECO:0000313" key="5">
    <source>
        <dbReference type="Proteomes" id="UP000451860"/>
    </source>
</evidence>